<dbReference type="STRING" id="92696.A0A4R0RQW0"/>
<dbReference type="AlphaFoldDB" id="A0A4R0RQW0"/>
<dbReference type="Proteomes" id="UP000292702">
    <property type="component" value="Unassembled WGS sequence"/>
</dbReference>
<evidence type="ECO:0008006" key="3">
    <source>
        <dbReference type="Google" id="ProtNLM"/>
    </source>
</evidence>
<dbReference type="InterPro" id="IPR032675">
    <property type="entry name" value="LRR_dom_sf"/>
</dbReference>
<dbReference type="EMBL" id="RWJN01000038">
    <property type="protein sequence ID" value="TCD69593.1"/>
    <property type="molecule type" value="Genomic_DNA"/>
</dbReference>
<comment type="caution">
    <text evidence="1">The sequence shown here is derived from an EMBL/GenBank/DDBJ whole genome shotgun (WGS) entry which is preliminary data.</text>
</comment>
<dbReference type="Gene3D" id="3.80.10.10">
    <property type="entry name" value="Ribonuclease Inhibitor"/>
    <property type="match status" value="1"/>
</dbReference>
<gene>
    <name evidence="1" type="ORF">EIP91_007015</name>
</gene>
<organism evidence="1 2">
    <name type="scientific">Steccherinum ochraceum</name>
    <dbReference type="NCBI Taxonomy" id="92696"/>
    <lineage>
        <taxon>Eukaryota</taxon>
        <taxon>Fungi</taxon>
        <taxon>Dikarya</taxon>
        <taxon>Basidiomycota</taxon>
        <taxon>Agaricomycotina</taxon>
        <taxon>Agaricomycetes</taxon>
        <taxon>Polyporales</taxon>
        <taxon>Steccherinaceae</taxon>
        <taxon>Steccherinum</taxon>
    </lineage>
</organism>
<evidence type="ECO:0000313" key="2">
    <source>
        <dbReference type="Proteomes" id="UP000292702"/>
    </source>
</evidence>
<accession>A0A4R0RQW0</accession>
<dbReference type="OrthoDB" id="3543113at2759"/>
<keyword evidence="2" id="KW-1185">Reference proteome</keyword>
<name>A0A4R0RQW0_9APHY</name>
<evidence type="ECO:0000313" key="1">
    <source>
        <dbReference type="EMBL" id="TCD69593.1"/>
    </source>
</evidence>
<proteinExistence type="predicted"/>
<protein>
    <recommendedName>
        <fullName evidence="3">F-box domain-containing protein</fullName>
    </recommendedName>
</protein>
<reference evidence="1 2" key="1">
    <citation type="submission" date="2018-11" db="EMBL/GenBank/DDBJ databases">
        <title>Genome assembly of Steccherinum ochraceum LE-BIN_3174, the white-rot fungus of the Steccherinaceae family (The Residual Polyporoid clade, Polyporales, Basidiomycota).</title>
        <authorList>
            <person name="Fedorova T.V."/>
            <person name="Glazunova O.A."/>
            <person name="Landesman E.O."/>
            <person name="Moiseenko K.V."/>
            <person name="Psurtseva N.V."/>
            <person name="Savinova O.S."/>
            <person name="Shakhova N.V."/>
            <person name="Tyazhelova T.V."/>
            <person name="Vasina D.V."/>
        </authorList>
    </citation>
    <scope>NUCLEOTIDE SEQUENCE [LARGE SCALE GENOMIC DNA]</scope>
    <source>
        <strain evidence="1 2">LE-BIN_3174</strain>
    </source>
</reference>
<dbReference type="SUPFAM" id="SSF52047">
    <property type="entry name" value="RNI-like"/>
    <property type="match status" value="1"/>
</dbReference>
<sequence length="568" mass="64571">MHRCLHVYDVVIAIVKHLSLMDRRSVGKDVQAVQTIHSMTLTCSVLYEPAMDVLWSSLLDLTPIVKSLPPHLWFEAEKQVEESADCVSLLRTVRLQAPPQPSDWARAVRNAARVKSIQWNFRRWNRGFEVRWALGDSAMHALALYSSENSRPLLSNLCKYEWYWEGLDPQYFPYIPSLCSDKLESLTIIAHTSLPTASVLPFAHAAFGVLIARCPKMRELLLYQTSYDDDTLVDLEDKVYASFFTEVAKLPCLQSFESHHPLSPSELLLFGRLPRLRNVAMTLYCDADEGLLSTLSSRSLFPELQSLDIEHDNLPTMIQIVEAIASFSLSKLTVSGIPPETPAAQLALLFQTLLPHKYLSYLAVGGTREHLDPGLALRLSLSHLYTVQCEDFRPLLSLHHLTEVFISPQSFALKLDDAMLEAMAQAWPRLQILDIASRLPMHTAPGVTLGGLLPLSVHCRRLVMVYIAVDVVPPSKEARDRLEEEVKRKRPPCHLSMLTIHYGADVDSPEPVLREMADFLTDMFPHLQDFDTSHCLPQRRDQRLDDEEDDIRQHWERFKEVVSEYCAS</sequence>